<keyword evidence="4" id="KW-1185">Reference proteome</keyword>
<dbReference type="GO" id="GO:0005975">
    <property type="term" value="P:carbohydrate metabolic process"/>
    <property type="evidence" value="ECO:0007669"/>
    <property type="project" value="InterPro"/>
</dbReference>
<dbReference type="InterPro" id="IPR010819">
    <property type="entry name" value="AGE/CE"/>
</dbReference>
<evidence type="ECO:0000313" key="4">
    <source>
        <dbReference type="Proteomes" id="UP000184305"/>
    </source>
</evidence>
<evidence type="ECO:0000256" key="1">
    <source>
        <dbReference type="ARBA" id="ARBA00008558"/>
    </source>
</evidence>
<dbReference type="PANTHER" id="PTHR15108">
    <property type="entry name" value="N-ACYLGLUCOSAMINE-2-EPIMERASE"/>
    <property type="match status" value="1"/>
</dbReference>
<dbReference type="SUPFAM" id="SSF48208">
    <property type="entry name" value="Six-hairpin glycosidases"/>
    <property type="match status" value="1"/>
</dbReference>
<dbReference type="STRING" id="1220495.SAMN05216288_4532"/>
<dbReference type="OrthoDB" id="9806359at2"/>
<sequence length="410" mass="45208">MTTSPLPADSWLVEPAHLAWLNAEGLRLLPFARASRVEDGFAALDGKGQLTADAIAELIHTTRMTHCFALAHLQGIAGYDALVDHGIAALQGKLRDEVAGGWFVDASRSGDKTAYLHAFVALAASSAQAAGRPGAEALLAEAIRILETHFWSEEEGALRESFSRDWSQEEPYRGANSNMHGVEAFLALADVTGDSLWLQRALRIGERLIHQHAAARGHAVVEHFDRHWQALPEYNADNRADPFRPYGSTPGHSFEWARLLLHLEAALQNAGLAAPGWLVDDARGLFASACRDAWHADGAPGLVYTLDWQAQPVVRARLHWVQAEASAAAAALLRRTGETEYEQWYRCFWEFTGRHFIDLHHGSWHHELDPSNRPAASIWPGKPDLYHAYQAVLLPRLALAPSLATAFSRM</sequence>
<dbReference type="AlphaFoldDB" id="A0A1M7MB58"/>
<dbReference type="RefSeq" id="WP_073267724.1">
    <property type="nucleotide sequence ID" value="NZ_FRBQ01000009.1"/>
</dbReference>
<proteinExistence type="inferred from homology"/>
<evidence type="ECO:0000313" key="3">
    <source>
        <dbReference type="EMBL" id="SHM88062.1"/>
    </source>
</evidence>
<dbReference type="InterPro" id="IPR008928">
    <property type="entry name" value="6-hairpin_glycosidase_sf"/>
</dbReference>
<dbReference type="GO" id="GO:0016853">
    <property type="term" value="F:isomerase activity"/>
    <property type="evidence" value="ECO:0007669"/>
    <property type="project" value="UniProtKB-KW"/>
</dbReference>
<dbReference type="Gene3D" id="1.50.10.10">
    <property type="match status" value="1"/>
</dbReference>
<dbReference type="Proteomes" id="UP000184305">
    <property type="component" value="Unassembled WGS sequence"/>
</dbReference>
<reference evidence="4" key="1">
    <citation type="submission" date="2016-11" db="EMBL/GenBank/DDBJ databases">
        <authorList>
            <person name="Varghese N."/>
            <person name="Submissions S."/>
        </authorList>
    </citation>
    <scope>NUCLEOTIDE SEQUENCE [LARGE SCALE GENOMIC DNA]</scope>
    <source>
        <strain evidence="4">CECT 8089</strain>
    </source>
</reference>
<gene>
    <name evidence="3" type="ORF">SAMN05216288_4532</name>
</gene>
<comment type="similarity">
    <text evidence="1">Belongs to the N-acylglucosamine 2-epimerase family.</text>
</comment>
<name>A0A1M7MB58_9GAMM</name>
<keyword evidence="2" id="KW-0413">Isomerase</keyword>
<dbReference type="EMBL" id="FRBQ01000009">
    <property type="protein sequence ID" value="SHM88062.1"/>
    <property type="molecule type" value="Genomic_DNA"/>
</dbReference>
<dbReference type="Pfam" id="PF07221">
    <property type="entry name" value="GlcNAc_2-epim"/>
    <property type="match status" value="1"/>
</dbReference>
<evidence type="ECO:0000256" key="2">
    <source>
        <dbReference type="ARBA" id="ARBA00023235"/>
    </source>
</evidence>
<accession>A0A1M7MB58</accession>
<organism evidence="3 4">
    <name type="scientific">Phytopseudomonas punonensis</name>
    <dbReference type="NCBI Taxonomy" id="1220495"/>
    <lineage>
        <taxon>Bacteria</taxon>
        <taxon>Pseudomonadati</taxon>
        <taxon>Pseudomonadota</taxon>
        <taxon>Gammaproteobacteria</taxon>
        <taxon>Pseudomonadales</taxon>
        <taxon>Pseudomonadaceae</taxon>
        <taxon>Phytopseudomonas</taxon>
    </lineage>
</organism>
<dbReference type="InterPro" id="IPR012341">
    <property type="entry name" value="6hp_glycosidase-like_sf"/>
</dbReference>
<protein>
    <submittedName>
        <fullName evidence="3">Mannose or cellobiose epimerase, N-acyl-D-glucosamine 2-epimerase family</fullName>
    </submittedName>
</protein>